<comment type="similarity">
    <text evidence="2">Belongs to the ABC transporter superfamily. ABCG family. PDR (TC 3.A.1.205) subfamily.</text>
</comment>
<dbReference type="Pfam" id="PF00005">
    <property type="entry name" value="ABC_tran"/>
    <property type="match status" value="2"/>
</dbReference>
<keyword evidence="3" id="KW-0813">Transport</keyword>
<sequence length="1365" mass="151568">MEETDCIPEADAIDEKAGYDKHNYAPENASTHDSVDRHSINVKQAEAEFNELSRELSHFSQSRKNLSRNTSKKNDIERLATFSDREPFDLETVLRGNQQMESESGIKSKQLGVIWEDLTVSGGLAIRHTVQTFGPALLGLFNVPGMISRWFGIGVSKGQEVNILQDFRGVVKPGEMCLVLGNPGSGCTTFLKVISNQRLQTSGYSNVAGKVFYGPFDANFFGKRYRGEAVYNQEDDIHHATLTVGQTLGFAIDLKTPGKRPAGMSKAQFKQKVIDLLLRMFNIEHTKNTLVGGPFVRGISGGERKRVSIAEMMVSSACICAYDQSTRGLDASTASDYAKSLRILTNVYSTTTFASLYQASETIYSQFDKVLVIDKGRQVYFGPTTSARAYFEGLGMKPKPRQTTPDYLVAMTDPYEREYQQGFGKHNAPYDTESFVKSFQDSDHARRLDEEMASYHVQVEKQQEVYEDFKQAHLDAKRGAGKKSVYNAPMHLQIWEVMKRQALIKWQDKFALSVSWGTMLLIAIVLGTTWLQLPLDSPSTFTRGGLMFISLLFNAFQAFGELAGVMVGRSLVNKQKSFTLYRPSSLWLAQIFVDTAFAAVQILVFSILVYFLCGLARTPGAFFIFYLMIVSGYLSMTVFFRTVGCLCPDFDIALRTAVVIITLYVTTSGYLIAWSKEQVWIRWIFYINGLALGFASMMINEFMRISFVCSGVSLIPSGPGYTDINHQVCALAGSNAGTDVVAGVDYVSDTFNFQAGDLWRNWGIMVALIIFFLGLNVVFGEVIRWGEGGRTLTFFAKESEETKQLNEKLAQRRKNRGEGRENTYSDLTISSKAVLTWEDLTYDVPVGSGTRRLLNDVFGYVKPGTLTALMGASGAGKTTLLDVLAARKNIGAIGGSILVDAVPVSSSFARSTSYAEQLDVHEPTATVREALRFSADLRQPITTSQADKYAYVEEVISLLEMEDIADAIIGSPEAGLAVEARKRVTIGIELAAKPQLLLFLDEPTSGLDSSSAFNIVRFLKKLAASGQAILCTVHQPNSALFESFDRLLLLQAGGECVYFGDIGNDANVIRDYFSRHGANCPADANPAEWMLDAIGAGLSPRIGDKDWGLTWRESSEFVQTKQHIVQIKKERVKATDGVTIMESEYATPIWHQIKVVFRRTNLSFWRSPNYCLTRVFNHASLALLAGLVFLRLNDSLTSLQARVFVIFQITVLPALILSQVEPRFEISRLIFYRESAAKAYSQLAFALTQILAEMPYSLLCAAVFYIFLNFLAGLQTASDRSGYQFLMILVVEVFSVTLGQMLSAITPSTNISMRLNPPILITMALFCGVTIPAPQMPAFWRAWLYQLDPFTRLVSGSVVTELHGR</sequence>
<dbReference type="Pfam" id="PF14510">
    <property type="entry name" value="ABC_trans_N"/>
    <property type="match status" value="1"/>
</dbReference>
<evidence type="ECO:0000313" key="12">
    <source>
        <dbReference type="EMBL" id="CAF9907864.1"/>
    </source>
</evidence>
<keyword evidence="13" id="KW-1185">Reference proteome</keyword>
<feature type="region of interest" description="Disordered" evidence="9">
    <location>
        <begin position="1"/>
        <end position="37"/>
    </location>
</feature>
<feature type="domain" description="ABC transporter" evidence="11">
    <location>
        <begin position="835"/>
        <end position="1077"/>
    </location>
</feature>
<organism evidence="12 13">
    <name type="scientific">Gomphillus americanus</name>
    <dbReference type="NCBI Taxonomy" id="1940652"/>
    <lineage>
        <taxon>Eukaryota</taxon>
        <taxon>Fungi</taxon>
        <taxon>Dikarya</taxon>
        <taxon>Ascomycota</taxon>
        <taxon>Pezizomycotina</taxon>
        <taxon>Lecanoromycetes</taxon>
        <taxon>OSLEUM clade</taxon>
        <taxon>Ostropomycetidae</taxon>
        <taxon>Ostropales</taxon>
        <taxon>Graphidaceae</taxon>
        <taxon>Gomphilloideae</taxon>
        <taxon>Gomphillus</taxon>
    </lineage>
</organism>
<evidence type="ECO:0000256" key="1">
    <source>
        <dbReference type="ARBA" id="ARBA00004141"/>
    </source>
</evidence>
<dbReference type="FunFam" id="3.40.50.300:FF:000054">
    <property type="entry name" value="ABC multidrug transporter atrF"/>
    <property type="match status" value="1"/>
</dbReference>
<dbReference type="SMART" id="SM00382">
    <property type="entry name" value="AAA"/>
    <property type="match status" value="2"/>
</dbReference>
<evidence type="ECO:0000256" key="3">
    <source>
        <dbReference type="ARBA" id="ARBA00022448"/>
    </source>
</evidence>
<dbReference type="InterPro" id="IPR029481">
    <property type="entry name" value="ABC_trans_N"/>
</dbReference>
<dbReference type="GO" id="GO:0016020">
    <property type="term" value="C:membrane"/>
    <property type="evidence" value="ECO:0007669"/>
    <property type="project" value="UniProtKB-SubCell"/>
</dbReference>
<dbReference type="PROSITE" id="PS00211">
    <property type="entry name" value="ABC_TRANSPORTER_1"/>
    <property type="match status" value="1"/>
</dbReference>
<keyword evidence="8 10" id="KW-0472">Membrane</keyword>
<dbReference type="InterPro" id="IPR010929">
    <property type="entry name" value="PDR_CDR_ABC"/>
</dbReference>
<dbReference type="InterPro" id="IPR043926">
    <property type="entry name" value="ABCG_dom"/>
</dbReference>
<dbReference type="Pfam" id="PF06422">
    <property type="entry name" value="PDR_CDR"/>
    <property type="match status" value="1"/>
</dbReference>
<keyword evidence="7 10" id="KW-1133">Transmembrane helix</keyword>
<dbReference type="CDD" id="cd03232">
    <property type="entry name" value="ABCG_PDR_domain2"/>
    <property type="match status" value="1"/>
</dbReference>
<dbReference type="InterPro" id="IPR034001">
    <property type="entry name" value="ABCG_PDR_1"/>
</dbReference>
<dbReference type="OrthoDB" id="245989at2759"/>
<evidence type="ECO:0000256" key="10">
    <source>
        <dbReference type="SAM" id="Phobius"/>
    </source>
</evidence>
<evidence type="ECO:0000259" key="11">
    <source>
        <dbReference type="PROSITE" id="PS50893"/>
    </source>
</evidence>
<comment type="caution">
    <text evidence="12">The sequence shown here is derived from an EMBL/GenBank/DDBJ whole genome shotgun (WGS) entry which is preliminary data.</text>
</comment>
<dbReference type="CDD" id="cd03233">
    <property type="entry name" value="ABCG_PDR_domain1"/>
    <property type="match status" value="1"/>
</dbReference>
<feature type="domain" description="ABC transporter" evidence="11">
    <location>
        <begin position="148"/>
        <end position="400"/>
    </location>
</feature>
<dbReference type="InterPro" id="IPR017871">
    <property type="entry name" value="ABC_transporter-like_CS"/>
</dbReference>
<evidence type="ECO:0000256" key="5">
    <source>
        <dbReference type="ARBA" id="ARBA00022741"/>
    </source>
</evidence>
<name>A0A8H3EJT7_9LECA</name>
<dbReference type="FunFam" id="3.40.50.300:FF:001010">
    <property type="entry name" value="ABC multidrug transporter (Eurofung)"/>
    <property type="match status" value="1"/>
</dbReference>
<dbReference type="InterPro" id="IPR003593">
    <property type="entry name" value="AAA+_ATPase"/>
</dbReference>
<dbReference type="Gene3D" id="3.40.50.300">
    <property type="entry name" value="P-loop containing nucleotide triphosphate hydrolases"/>
    <property type="match status" value="2"/>
</dbReference>
<dbReference type="PROSITE" id="PS50893">
    <property type="entry name" value="ABC_TRANSPORTER_2"/>
    <property type="match status" value="2"/>
</dbReference>
<proteinExistence type="inferred from homology"/>
<dbReference type="PANTHER" id="PTHR19241">
    <property type="entry name" value="ATP-BINDING CASSETTE TRANSPORTER"/>
    <property type="match status" value="1"/>
</dbReference>
<evidence type="ECO:0000313" key="13">
    <source>
        <dbReference type="Proteomes" id="UP000664169"/>
    </source>
</evidence>
<keyword evidence="6" id="KW-0067">ATP-binding</keyword>
<gene>
    <name evidence="12" type="ORF">GOMPHAMPRED_006006</name>
</gene>
<feature type="transmembrane region" description="Helical" evidence="10">
    <location>
        <begin position="762"/>
        <end position="783"/>
    </location>
</feature>
<dbReference type="Pfam" id="PF01061">
    <property type="entry name" value="ABC2_membrane"/>
    <property type="match status" value="2"/>
</dbReference>
<feature type="compositionally biased region" description="Basic and acidic residues" evidence="9">
    <location>
        <begin position="13"/>
        <end position="24"/>
    </location>
</feature>
<accession>A0A8H3EJT7</accession>
<feature type="transmembrane region" description="Helical" evidence="10">
    <location>
        <begin position="1318"/>
        <end position="1340"/>
    </location>
</feature>
<evidence type="ECO:0000256" key="6">
    <source>
        <dbReference type="ARBA" id="ARBA00022840"/>
    </source>
</evidence>
<protein>
    <recommendedName>
        <fullName evidence="11">ABC transporter domain-containing protein</fullName>
    </recommendedName>
</protein>
<feature type="transmembrane region" description="Helical" evidence="10">
    <location>
        <begin position="1256"/>
        <end position="1277"/>
    </location>
</feature>
<keyword evidence="4 10" id="KW-0812">Transmembrane</keyword>
<feature type="transmembrane region" description="Helical" evidence="10">
    <location>
        <begin position="652"/>
        <end position="673"/>
    </location>
</feature>
<dbReference type="GO" id="GO:0016887">
    <property type="term" value="F:ATP hydrolysis activity"/>
    <property type="evidence" value="ECO:0007669"/>
    <property type="project" value="InterPro"/>
</dbReference>
<feature type="transmembrane region" description="Helical" evidence="10">
    <location>
        <begin position="680"/>
        <end position="699"/>
    </location>
</feature>
<evidence type="ECO:0000256" key="7">
    <source>
        <dbReference type="ARBA" id="ARBA00022989"/>
    </source>
</evidence>
<dbReference type="Pfam" id="PF19055">
    <property type="entry name" value="ABC2_membrane_7"/>
    <property type="match status" value="1"/>
</dbReference>
<evidence type="ECO:0000256" key="4">
    <source>
        <dbReference type="ARBA" id="ARBA00022692"/>
    </source>
</evidence>
<dbReference type="InterPro" id="IPR034003">
    <property type="entry name" value="ABCG_PDR_2"/>
</dbReference>
<evidence type="ECO:0000256" key="2">
    <source>
        <dbReference type="ARBA" id="ARBA00006012"/>
    </source>
</evidence>
<evidence type="ECO:0000256" key="8">
    <source>
        <dbReference type="ARBA" id="ARBA00023136"/>
    </source>
</evidence>
<feature type="transmembrane region" description="Helical" evidence="10">
    <location>
        <begin position="1283"/>
        <end position="1306"/>
    </location>
</feature>
<dbReference type="InterPro" id="IPR027417">
    <property type="entry name" value="P-loop_NTPase"/>
</dbReference>
<dbReference type="Proteomes" id="UP000664169">
    <property type="component" value="Unassembled WGS sequence"/>
</dbReference>
<dbReference type="SUPFAM" id="SSF52540">
    <property type="entry name" value="P-loop containing nucleoside triphosphate hydrolases"/>
    <property type="match status" value="2"/>
</dbReference>
<dbReference type="EMBL" id="CAJPDQ010000004">
    <property type="protein sequence ID" value="CAF9907864.1"/>
    <property type="molecule type" value="Genomic_DNA"/>
</dbReference>
<dbReference type="GO" id="GO:0005524">
    <property type="term" value="F:ATP binding"/>
    <property type="evidence" value="ECO:0007669"/>
    <property type="project" value="UniProtKB-KW"/>
</dbReference>
<feature type="transmembrane region" description="Helical" evidence="10">
    <location>
        <begin position="587"/>
        <end position="613"/>
    </location>
</feature>
<feature type="transmembrane region" description="Helical" evidence="10">
    <location>
        <begin position="620"/>
        <end position="640"/>
    </location>
</feature>
<feature type="compositionally biased region" description="Acidic residues" evidence="9">
    <location>
        <begin position="1"/>
        <end position="12"/>
    </location>
</feature>
<feature type="transmembrane region" description="Helical" evidence="10">
    <location>
        <begin position="510"/>
        <end position="533"/>
    </location>
</feature>
<dbReference type="InterPro" id="IPR003439">
    <property type="entry name" value="ABC_transporter-like_ATP-bd"/>
</dbReference>
<comment type="subcellular location">
    <subcellularLocation>
        <location evidence="1">Membrane</location>
        <topology evidence="1">Multi-pass membrane protein</topology>
    </subcellularLocation>
</comment>
<evidence type="ECO:0000256" key="9">
    <source>
        <dbReference type="SAM" id="MobiDB-lite"/>
    </source>
</evidence>
<dbReference type="InterPro" id="IPR013525">
    <property type="entry name" value="ABC2_TM"/>
</dbReference>
<feature type="transmembrane region" description="Helical" evidence="10">
    <location>
        <begin position="545"/>
        <end position="567"/>
    </location>
</feature>
<keyword evidence="5" id="KW-0547">Nucleotide-binding</keyword>
<dbReference type="GO" id="GO:0140359">
    <property type="term" value="F:ABC-type transporter activity"/>
    <property type="evidence" value="ECO:0007669"/>
    <property type="project" value="InterPro"/>
</dbReference>
<reference evidence="12" key="1">
    <citation type="submission" date="2021-03" db="EMBL/GenBank/DDBJ databases">
        <authorList>
            <person name="Tagirdzhanova G."/>
        </authorList>
    </citation>
    <scope>NUCLEOTIDE SEQUENCE</scope>
</reference>